<feature type="region of interest" description="Disordered" evidence="5">
    <location>
        <begin position="281"/>
        <end position="300"/>
    </location>
</feature>
<feature type="compositionally biased region" description="Polar residues" evidence="5">
    <location>
        <begin position="226"/>
        <end position="235"/>
    </location>
</feature>
<sequence length="401" mass="45273">MASQCFICATEFSFFKKEYGCANCGHAVCKKCCSKKAVVPKLGTHPQHVCTKCYERLTHPNSEVQNRENMARYSPPLNFKKRLEAQASGGTSTGIDSARSAHCTPPHHSGGQLKYKGMSPKDQEIAERLEKLKSERRKERGYVPSTSEMEERLAKLKGMDPEVFKQPSKPVYQPPDNRTFQDQFNDLFTEISDEVTLDAKIAGQTQDDDKTSIDDAPQEQIHQDGRTTQAENSQENPEEKSKRLAAEADKLIEETKRQIKLAEGKKSIEQEVEERLGRLRSNDGVTPIGEATACPTNIDDDDLSEEELRKRVIKAIMDEDALDKKVRSEGYGDLLEKALRRDIPIDPDELPWCSICNNDAILRCQGCDNELFCKRCFGLGHDRIDRHDHKTTPYPPSGIQQ</sequence>
<dbReference type="InterPro" id="IPR000306">
    <property type="entry name" value="Znf_FYVE"/>
</dbReference>
<organism evidence="7 8">
    <name type="scientific">Saccoglossus kowalevskii</name>
    <name type="common">Acorn worm</name>
    <dbReference type="NCBI Taxonomy" id="10224"/>
    <lineage>
        <taxon>Eukaryota</taxon>
        <taxon>Metazoa</taxon>
        <taxon>Hemichordata</taxon>
        <taxon>Enteropneusta</taxon>
        <taxon>Harrimaniidae</taxon>
        <taxon>Saccoglossus</taxon>
    </lineage>
</organism>
<dbReference type="SUPFAM" id="SSF57845">
    <property type="entry name" value="B-box zinc-binding domain"/>
    <property type="match status" value="1"/>
</dbReference>
<gene>
    <name evidence="8" type="primary">LOC102808704</name>
</gene>
<dbReference type="Pfam" id="PF22586">
    <property type="entry name" value="ANCHR-like_BBOX"/>
    <property type="match status" value="1"/>
</dbReference>
<evidence type="ECO:0000256" key="3">
    <source>
        <dbReference type="ARBA" id="ARBA00022833"/>
    </source>
</evidence>
<protein>
    <submittedName>
        <fullName evidence="8">Zinc finger FYVE domain-containing protein 19-like</fullName>
    </submittedName>
</protein>
<reference evidence="8" key="1">
    <citation type="submission" date="2025-08" db="UniProtKB">
        <authorList>
            <consortium name="RefSeq"/>
        </authorList>
    </citation>
    <scope>IDENTIFICATION</scope>
    <source>
        <tissue evidence="8">Testes</tissue>
    </source>
</reference>
<dbReference type="InterPro" id="IPR044553">
    <property type="entry name" value="Bbox1_ANCHR"/>
</dbReference>
<evidence type="ECO:0000256" key="2">
    <source>
        <dbReference type="ARBA" id="ARBA00022771"/>
    </source>
</evidence>
<proteinExistence type="predicted"/>
<evidence type="ECO:0000313" key="7">
    <source>
        <dbReference type="Proteomes" id="UP000694865"/>
    </source>
</evidence>
<accession>A0ABM0M2Q0</accession>
<evidence type="ECO:0000313" key="8">
    <source>
        <dbReference type="RefSeq" id="XP_006814291.1"/>
    </source>
</evidence>
<feature type="domain" description="FYVE-type" evidence="6">
    <location>
        <begin position="1"/>
        <end position="58"/>
    </location>
</feature>
<evidence type="ECO:0000259" key="6">
    <source>
        <dbReference type="PROSITE" id="PS50178"/>
    </source>
</evidence>
<dbReference type="SMART" id="SM00064">
    <property type="entry name" value="FYVE"/>
    <property type="match status" value="1"/>
</dbReference>
<keyword evidence="3" id="KW-0862">Zinc</keyword>
<dbReference type="InterPro" id="IPR013083">
    <property type="entry name" value="Znf_RING/FYVE/PHD"/>
</dbReference>
<dbReference type="GeneID" id="102808704"/>
<keyword evidence="2 4" id="KW-0863">Zinc-finger</keyword>
<dbReference type="Gene3D" id="3.30.40.10">
    <property type="entry name" value="Zinc/RING finger domain, C3HC4 (zinc finger)"/>
    <property type="match status" value="1"/>
</dbReference>
<keyword evidence="1" id="KW-0479">Metal-binding</keyword>
<dbReference type="InterPro" id="IPR011011">
    <property type="entry name" value="Znf_FYVE_PHD"/>
</dbReference>
<dbReference type="PANTHER" id="PTHR46603:SF1">
    <property type="entry name" value="ABSCISSION_NOCUT CHECKPOINT REGULATOR"/>
    <property type="match status" value="1"/>
</dbReference>
<dbReference type="PROSITE" id="PS50178">
    <property type="entry name" value="ZF_FYVE"/>
    <property type="match status" value="1"/>
</dbReference>
<dbReference type="Pfam" id="PF01363">
    <property type="entry name" value="FYVE"/>
    <property type="match status" value="1"/>
</dbReference>
<dbReference type="InterPro" id="IPR017455">
    <property type="entry name" value="Znf_FYVE-rel"/>
</dbReference>
<evidence type="ECO:0000256" key="4">
    <source>
        <dbReference type="PROSITE-ProRule" id="PRU00091"/>
    </source>
</evidence>
<feature type="region of interest" description="Disordered" evidence="5">
    <location>
        <begin position="203"/>
        <end position="243"/>
    </location>
</feature>
<dbReference type="CDD" id="cd15749">
    <property type="entry name" value="FYVE_ZFY19"/>
    <property type="match status" value="1"/>
</dbReference>
<feature type="region of interest" description="Disordered" evidence="5">
    <location>
        <begin position="86"/>
        <end position="120"/>
    </location>
</feature>
<dbReference type="PANTHER" id="PTHR46603">
    <property type="entry name" value="ABSCISSION/NOCUT CHECKPOINT REGULATOR"/>
    <property type="match status" value="1"/>
</dbReference>
<keyword evidence="7" id="KW-1185">Reference proteome</keyword>
<dbReference type="CDD" id="cd19817">
    <property type="entry name" value="Bbox1_ANCHR-like"/>
    <property type="match status" value="1"/>
</dbReference>
<name>A0ABM0M2Q0_SACKO</name>
<dbReference type="RefSeq" id="XP_006814291.1">
    <property type="nucleotide sequence ID" value="XM_006814228.1"/>
</dbReference>
<dbReference type="SUPFAM" id="SSF57903">
    <property type="entry name" value="FYVE/PHD zinc finger"/>
    <property type="match status" value="1"/>
</dbReference>
<evidence type="ECO:0000256" key="5">
    <source>
        <dbReference type="SAM" id="MobiDB-lite"/>
    </source>
</evidence>
<dbReference type="Proteomes" id="UP000694865">
    <property type="component" value="Unplaced"/>
</dbReference>
<evidence type="ECO:0000256" key="1">
    <source>
        <dbReference type="ARBA" id="ARBA00022723"/>
    </source>
</evidence>